<feature type="repeat" description="ANK" evidence="3">
    <location>
        <begin position="37"/>
        <end position="69"/>
    </location>
</feature>
<dbReference type="GO" id="GO:0085020">
    <property type="term" value="P:protein K6-linked ubiquitination"/>
    <property type="evidence" value="ECO:0007669"/>
    <property type="project" value="TreeGrafter"/>
</dbReference>
<dbReference type="AlphaFoldDB" id="C7RNB6"/>
<feature type="repeat" description="ANK" evidence="3">
    <location>
        <begin position="71"/>
        <end position="103"/>
    </location>
</feature>
<gene>
    <name evidence="4" type="ordered locus">CAP2UW1_4060</name>
</gene>
<dbReference type="PANTHER" id="PTHR24171:SF8">
    <property type="entry name" value="BRCA1-ASSOCIATED RING DOMAIN PROTEIN 1"/>
    <property type="match status" value="1"/>
</dbReference>
<sequence>MNAAIDLLRAIRTGRLQDVRAVLDAGTSVEIDDGRGDPGLPLGVACFMGYADIVRELVSRGAKVNLPDNSQATSPLSMAVRGSRNEVVKVLIELGADIPAGMKTGLTEQEIMIARWKGQRYGASTSAHAERSAEAPLFEEIEMTRCYGTDTAVLDADMIRAAREMDKK</sequence>
<reference evidence="4" key="2">
    <citation type="submission" date="2009-09" db="EMBL/GenBank/DDBJ databases">
        <title>Complete sequence of chromosome of Candidatus Accumulibacter phosphatis clade IIA str. UW-1.</title>
        <authorList>
            <consortium name="US DOE Joint Genome Institute"/>
            <person name="Martin H.G."/>
            <person name="Ivanova N."/>
            <person name="Kunin V."/>
            <person name="Warnecke F."/>
            <person name="Barry K."/>
            <person name="He S."/>
            <person name="Salamov A."/>
            <person name="Szeto E."/>
            <person name="Dalin E."/>
            <person name="Pangilinan J.L."/>
            <person name="Lapidus A."/>
            <person name="Lowry S."/>
            <person name="Kyrpides N.C."/>
            <person name="McMahon K.D."/>
            <person name="Hugenholtz P."/>
        </authorList>
    </citation>
    <scope>NUCLEOTIDE SEQUENCE [LARGE SCALE GENOMIC DNA]</scope>
    <source>
        <strain evidence="4">UW-1</strain>
    </source>
</reference>
<dbReference type="SUPFAM" id="SSF48403">
    <property type="entry name" value="Ankyrin repeat"/>
    <property type="match status" value="1"/>
</dbReference>
<evidence type="ECO:0000256" key="2">
    <source>
        <dbReference type="ARBA" id="ARBA00023043"/>
    </source>
</evidence>
<dbReference type="EMBL" id="CP001715">
    <property type="protein sequence ID" value="ACV37302.1"/>
    <property type="molecule type" value="Genomic_DNA"/>
</dbReference>
<evidence type="ECO:0000256" key="1">
    <source>
        <dbReference type="ARBA" id="ARBA00022737"/>
    </source>
</evidence>
<dbReference type="STRING" id="522306.CAP2UW1_4060"/>
<dbReference type="HOGENOM" id="CLU_1582988_0_0_4"/>
<dbReference type="Gene3D" id="1.25.40.20">
    <property type="entry name" value="Ankyrin repeat-containing domain"/>
    <property type="match status" value="1"/>
</dbReference>
<dbReference type="Pfam" id="PF12796">
    <property type="entry name" value="Ank_2"/>
    <property type="match status" value="1"/>
</dbReference>
<proteinExistence type="predicted"/>
<dbReference type="InterPro" id="IPR002110">
    <property type="entry name" value="Ankyrin_rpt"/>
</dbReference>
<name>C7RNB6_ACCRE</name>
<protein>
    <submittedName>
        <fullName evidence="4">Ankyrin</fullName>
    </submittedName>
</protein>
<dbReference type="GO" id="GO:0004842">
    <property type="term" value="F:ubiquitin-protein transferase activity"/>
    <property type="evidence" value="ECO:0007669"/>
    <property type="project" value="TreeGrafter"/>
</dbReference>
<keyword evidence="1" id="KW-0677">Repeat</keyword>
<evidence type="ECO:0000313" key="4">
    <source>
        <dbReference type="EMBL" id="ACV37302.1"/>
    </source>
</evidence>
<dbReference type="PROSITE" id="PS50088">
    <property type="entry name" value="ANK_REPEAT"/>
    <property type="match status" value="2"/>
</dbReference>
<dbReference type="PANTHER" id="PTHR24171">
    <property type="entry name" value="ANKYRIN REPEAT DOMAIN-CONTAINING PROTEIN 39-RELATED"/>
    <property type="match status" value="1"/>
</dbReference>
<dbReference type="OrthoDB" id="5657095at2"/>
<dbReference type="PROSITE" id="PS50297">
    <property type="entry name" value="ANK_REP_REGION"/>
    <property type="match status" value="1"/>
</dbReference>
<keyword evidence="2 3" id="KW-0040">ANK repeat</keyword>
<dbReference type="SMART" id="SM00248">
    <property type="entry name" value="ANK"/>
    <property type="match status" value="2"/>
</dbReference>
<organism evidence="4">
    <name type="scientific">Accumulibacter regalis</name>
    <dbReference type="NCBI Taxonomy" id="522306"/>
    <lineage>
        <taxon>Bacteria</taxon>
        <taxon>Pseudomonadati</taxon>
        <taxon>Pseudomonadota</taxon>
        <taxon>Betaproteobacteria</taxon>
        <taxon>Candidatus Accumulibacter</taxon>
    </lineage>
</organism>
<dbReference type="eggNOG" id="COG0666">
    <property type="taxonomic scope" value="Bacteria"/>
</dbReference>
<evidence type="ECO:0000256" key="3">
    <source>
        <dbReference type="PROSITE-ProRule" id="PRU00023"/>
    </source>
</evidence>
<dbReference type="InterPro" id="IPR036770">
    <property type="entry name" value="Ankyrin_rpt-contain_sf"/>
</dbReference>
<dbReference type="KEGG" id="app:CAP2UW1_4060"/>
<reference evidence="4" key="1">
    <citation type="submission" date="2009-08" db="EMBL/GenBank/DDBJ databases">
        <authorList>
            <consortium name="US DOE Joint Genome Institute"/>
            <person name="Lucas S."/>
            <person name="Copeland A."/>
            <person name="Lapidus A."/>
            <person name="Glavina del Rio T."/>
            <person name="Dalin E."/>
            <person name="Tice H."/>
            <person name="Bruce D."/>
            <person name="Barry K."/>
            <person name="Pitluck S."/>
            <person name="Lowry S."/>
            <person name="Larimer F."/>
            <person name="Land M."/>
            <person name="Hauser L."/>
            <person name="Kyrpides N."/>
            <person name="Ivanova N."/>
            <person name="McMahon K.D."/>
            <person name="Hugenholtz P."/>
        </authorList>
    </citation>
    <scope>NUCLEOTIDE SEQUENCE</scope>
    <source>
        <strain evidence="4">UW-1</strain>
    </source>
</reference>
<accession>C7RNB6</accession>